<dbReference type="Pfam" id="PF06908">
    <property type="entry name" value="YpsA"/>
    <property type="match status" value="1"/>
</dbReference>
<comment type="caution">
    <text evidence="1">The sequence shown here is derived from an EMBL/GenBank/DDBJ whole genome shotgun (WGS) entry which is preliminary data.</text>
</comment>
<gene>
    <name evidence="1" type="ORF">NE695_14890</name>
</gene>
<sequence length="157" mass="18036">MKDKTCCFTGHRPEKLKRNETQVKEALERAIEAAVSRGFTHFISGMARGVDLWAAQLVLELKKQNPDVKLLCAVPYENFEKRWSPAWRQCYHDVLAAADYKKVFYPSFSYAAFQERNRWMVDHSALVIAVCNGMQGGTLNTIDYAERQNVRVFMIPG</sequence>
<evidence type="ECO:0000313" key="1">
    <source>
        <dbReference type="EMBL" id="MCQ4841200.1"/>
    </source>
</evidence>
<proteinExistence type="predicted"/>
<keyword evidence="2" id="KW-1185">Reference proteome</keyword>
<dbReference type="RefSeq" id="WP_066860270.1">
    <property type="nucleotide sequence ID" value="NZ_CABKVV010000009.1"/>
</dbReference>
<evidence type="ECO:0000313" key="2">
    <source>
        <dbReference type="Proteomes" id="UP001524473"/>
    </source>
</evidence>
<dbReference type="PANTHER" id="PTHR38440:SF1">
    <property type="entry name" value="UPF0398 PROTEIN SPR0331"/>
    <property type="match status" value="1"/>
</dbReference>
<organism evidence="1 2">
    <name type="scientific">Neglectibacter timonensis</name>
    <dbReference type="NCBI Taxonomy" id="1776382"/>
    <lineage>
        <taxon>Bacteria</taxon>
        <taxon>Bacillati</taxon>
        <taxon>Bacillota</taxon>
        <taxon>Clostridia</taxon>
        <taxon>Eubacteriales</taxon>
        <taxon>Oscillospiraceae</taxon>
        <taxon>Neglectibacter</taxon>
    </lineage>
</organism>
<reference evidence="1 2" key="1">
    <citation type="submission" date="2022-06" db="EMBL/GenBank/DDBJ databases">
        <title>Isolation of gut microbiota from human fecal samples.</title>
        <authorList>
            <person name="Pamer E.G."/>
            <person name="Barat B."/>
            <person name="Waligurski E."/>
            <person name="Medina S."/>
            <person name="Paddock L."/>
            <person name="Mostad J."/>
        </authorList>
    </citation>
    <scope>NUCLEOTIDE SEQUENCE [LARGE SCALE GENOMIC DNA]</scope>
    <source>
        <strain evidence="1 2">DFI.9.73</strain>
    </source>
</reference>
<accession>A0ABT1S3W2</accession>
<dbReference type="InterPro" id="IPR010697">
    <property type="entry name" value="YspA"/>
</dbReference>
<protein>
    <submittedName>
        <fullName evidence="1">DUF1273 domain-containing protein</fullName>
    </submittedName>
</protein>
<dbReference type="EMBL" id="JANFZH010000040">
    <property type="protein sequence ID" value="MCQ4841200.1"/>
    <property type="molecule type" value="Genomic_DNA"/>
</dbReference>
<dbReference type="Gene3D" id="3.40.50.450">
    <property type="match status" value="1"/>
</dbReference>
<dbReference type="Proteomes" id="UP001524473">
    <property type="component" value="Unassembled WGS sequence"/>
</dbReference>
<dbReference type="SUPFAM" id="SSF102405">
    <property type="entry name" value="MCP/YpsA-like"/>
    <property type="match status" value="1"/>
</dbReference>
<dbReference type="PANTHER" id="PTHR38440">
    <property type="entry name" value="UPF0398 PROTEIN YPSA"/>
    <property type="match status" value="1"/>
</dbReference>
<name>A0ABT1S3W2_9FIRM</name>
<dbReference type="GeneID" id="90531122"/>